<keyword evidence="3" id="KW-1185">Reference proteome</keyword>
<protein>
    <submittedName>
        <fullName evidence="2">Uncharacterized protein</fullName>
    </submittedName>
</protein>
<dbReference type="Pfam" id="PF15588">
    <property type="entry name" value="Imm10"/>
    <property type="match status" value="1"/>
</dbReference>
<feature type="compositionally biased region" description="Pro residues" evidence="1">
    <location>
        <begin position="1"/>
        <end position="10"/>
    </location>
</feature>
<evidence type="ECO:0000256" key="1">
    <source>
        <dbReference type="SAM" id="MobiDB-lite"/>
    </source>
</evidence>
<organism evidence="2 3">
    <name type="scientific">Streptomyces lonarensis</name>
    <dbReference type="NCBI Taxonomy" id="700599"/>
    <lineage>
        <taxon>Bacteria</taxon>
        <taxon>Bacillati</taxon>
        <taxon>Actinomycetota</taxon>
        <taxon>Actinomycetes</taxon>
        <taxon>Kitasatosporales</taxon>
        <taxon>Streptomycetaceae</taxon>
        <taxon>Streptomyces</taxon>
    </lineage>
</organism>
<comment type="caution">
    <text evidence="2">The sequence shown here is derived from an EMBL/GenBank/DDBJ whole genome shotgun (WGS) entry which is preliminary data.</text>
</comment>
<dbReference type="InterPro" id="IPR028962">
    <property type="entry name" value="Imm10"/>
</dbReference>
<gene>
    <name evidence="2" type="ORF">HCN56_04615</name>
</gene>
<accession>A0A7X6CYH2</accession>
<feature type="region of interest" description="Disordered" evidence="1">
    <location>
        <begin position="1"/>
        <end position="30"/>
    </location>
</feature>
<dbReference type="Proteomes" id="UP000578686">
    <property type="component" value="Unassembled WGS sequence"/>
</dbReference>
<dbReference type="EMBL" id="JAAVJD010000018">
    <property type="protein sequence ID" value="NJQ04882.1"/>
    <property type="molecule type" value="Genomic_DNA"/>
</dbReference>
<name>A0A7X6CYH2_9ACTN</name>
<reference evidence="2 3" key="1">
    <citation type="submission" date="2020-03" db="EMBL/GenBank/DDBJ databases">
        <title>Draft genome of Streptomyces sp. ventii, isolated from the Axial Seamount in the Pacific Ocean, and resequencing of the two type strains Streptomyces lonarensis strain NCL 716 and Streptomyces bohaiensis strain 11A07.</title>
        <authorList>
            <person name="Loughran R.M."/>
            <person name="Pfannmuller K.M."/>
            <person name="Wasson B.J."/>
            <person name="Deadmond M.C."/>
            <person name="Paddock B.E."/>
            <person name="Koyack M.J."/>
            <person name="Gallegos D.A."/>
            <person name="Mitchell E.A."/>
            <person name="Ushijima B."/>
            <person name="Saw J.H."/>
            <person name="Mcphail K.L."/>
            <person name="Videau P."/>
        </authorList>
    </citation>
    <scope>NUCLEOTIDE SEQUENCE [LARGE SCALE GENOMIC DNA]</scope>
    <source>
        <strain evidence="2 3">NCL716</strain>
    </source>
</reference>
<dbReference type="AlphaFoldDB" id="A0A7X6CYH2"/>
<proteinExistence type="predicted"/>
<evidence type="ECO:0000313" key="3">
    <source>
        <dbReference type="Proteomes" id="UP000578686"/>
    </source>
</evidence>
<sequence>MHPGCNPPNRAPVGGCDTPSRHAPNRPGRQQVSVTAIGFFEDDEEEHVLVVGIEWTDEEGAARSLLLQRSTHEPDEQDVQGGMDSYCVSTEQGFTVYGCLRTVVLSGTTLTLVFHQEDAQALGVPSEVALELGTAAVDTAHLADRLREVLHWGRASLRPELAGLREQ</sequence>
<evidence type="ECO:0000313" key="2">
    <source>
        <dbReference type="EMBL" id="NJQ04882.1"/>
    </source>
</evidence>